<keyword evidence="1" id="KW-0812">Transmembrane</keyword>
<reference evidence="2" key="1">
    <citation type="submission" date="2022-04" db="EMBL/GenBank/DDBJ databases">
        <title>Diverse halophilic archaea isolated from saline environments.</title>
        <authorList>
            <person name="Cui H.-L."/>
        </authorList>
    </citation>
    <scope>NUCLEOTIDE SEQUENCE</scope>
    <source>
        <strain evidence="2">XZYJT40</strain>
    </source>
</reference>
<dbReference type="RefSeq" id="WP_248654838.1">
    <property type="nucleotide sequence ID" value="NZ_CP096658.1"/>
</dbReference>
<keyword evidence="3" id="KW-1185">Reference proteome</keyword>
<keyword evidence="1" id="KW-0472">Membrane</keyword>
<feature type="transmembrane region" description="Helical" evidence="1">
    <location>
        <begin position="35"/>
        <end position="57"/>
    </location>
</feature>
<evidence type="ECO:0000256" key="1">
    <source>
        <dbReference type="SAM" id="Phobius"/>
    </source>
</evidence>
<organism evidence="2 3">
    <name type="scientific">Halorussus gelatinilyticus</name>
    <dbReference type="NCBI Taxonomy" id="2937524"/>
    <lineage>
        <taxon>Archaea</taxon>
        <taxon>Methanobacteriati</taxon>
        <taxon>Methanobacteriota</taxon>
        <taxon>Stenosarchaea group</taxon>
        <taxon>Halobacteria</taxon>
        <taxon>Halobacteriales</taxon>
        <taxon>Haladaptataceae</taxon>
        <taxon>Halorussus</taxon>
    </lineage>
</organism>
<evidence type="ECO:0000313" key="2">
    <source>
        <dbReference type="EMBL" id="UPW00427.1"/>
    </source>
</evidence>
<dbReference type="EMBL" id="CP096658">
    <property type="protein sequence ID" value="UPW00427.1"/>
    <property type="molecule type" value="Genomic_DNA"/>
</dbReference>
<gene>
    <name evidence="2" type="ORF">M0R88_18230</name>
</gene>
<accession>A0A8U0IH79</accession>
<dbReference type="GeneID" id="72191835"/>
<protein>
    <submittedName>
        <fullName evidence="2">Uncharacterized protein</fullName>
    </submittedName>
</protein>
<keyword evidence="1" id="KW-1133">Transmembrane helix</keyword>
<dbReference type="KEGG" id="haxz:M0R88_18230"/>
<sequence>MQKSEFFDALTLWFVAAIFLRTGSGSSNPAIAVMAIVATLLSYAVPLYLLGESVLLLTE</sequence>
<evidence type="ECO:0000313" key="3">
    <source>
        <dbReference type="Proteomes" id="UP000830434"/>
    </source>
</evidence>
<dbReference type="Proteomes" id="UP000830434">
    <property type="component" value="Chromosome"/>
</dbReference>
<dbReference type="AlphaFoldDB" id="A0A8U0IH79"/>
<proteinExistence type="predicted"/>
<name>A0A8U0IH79_9EURY</name>